<evidence type="ECO:0000313" key="1">
    <source>
        <dbReference type="EMBL" id="KIK00161.1"/>
    </source>
</evidence>
<evidence type="ECO:0000313" key="2">
    <source>
        <dbReference type="Proteomes" id="UP000054477"/>
    </source>
</evidence>
<protein>
    <submittedName>
        <fullName evidence="1">Uncharacterized protein</fullName>
    </submittedName>
</protein>
<sequence>TTAAGYTCGVVSLFSTKAGTYPPSPSLPHNRGLYLVLMPRSSWGMDASLKARHNDNTSFEGK</sequence>
<proteinExistence type="predicted"/>
<dbReference type="Proteomes" id="UP000054477">
    <property type="component" value="Unassembled WGS sequence"/>
</dbReference>
<reference evidence="1 2" key="1">
    <citation type="submission" date="2014-04" db="EMBL/GenBank/DDBJ databases">
        <authorList>
            <consortium name="DOE Joint Genome Institute"/>
            <person name="Kuo A."/>
            <person name="Kohler A."/>
            <person name="Nagy L.G."/>
            <person name="Floudas D."/>
            <person name="Copeland A."/>
            <person name="Barry K.W."/>
            <person name="Cichocki N."/>
            <person name="Veneault-Fourrey C."/>
            <person name="LaButti K."/>
            <person name="Lindquist E.A."/>
            <person name="Lipzen A."/>
            <person name="Lundell T."/>
            <person name="Morin E."/>
            <person name="Murat C."/>
            <person name="Sun H."/>
            <person name="Tunlid A."/>
            <person name="Henrissat B."/>
            <person name="Grigoriev I.V."/>
            <person name="Hibbett D.S."/>
            <person name="Martin F."/>
            <person name="Nordberg H.P."/>
            <person name="Cantor M.N."/>
            <person name="Hua S.X."/>
        </authorList>
    </citation>
    <scope>NUCLEOTIDE SEQUENCE [LARGE SCALE GENOMIC DNA]</scope>
    <source>
        <strain evidence="1 2">LaAM-08-1</strain>
    </source>
</reference>
<name>A0A0C9X561_9AGAR</name>
<accession>A0A0C9X561</accession>
<dbReference type="EMBL" id="KN838632">
    <property type="protein sequence ID" value="KIK00161.1"/>
    <property type="molecule type" value="Genomic_DNA"/>
</dbReference>
<dbReference type="AlphaFoldDB" id="A0A0C9X561"/>
<reference evidence="2" key="2">
    <citation type="submission" date="2015-01" db="EMBL/GenBank/DDBJ databases">
        <title>Evolutionary Origins and Diversification of the Mycorrhizal Mutualists.</title>
        <authorList>
            <consortium name="DOE Joint Genome Institute"/>
            <consortium name="Mycorrhizal Genomics Consortium"/>
            <person name="Kohler A."/>
            <person name="Kuo A."/>
            <person name="Nagy L.G."/>
            <person name="Floudas D."/>
            <person name="Copeland A."/>
            <person name="Barry K.W."/>
            <person name="Cichocki N."/>
            <person name="Veneault-Fourrey C."/>
            <person name="LaButti K."/>
            <person name="Lindquist E.A."/>
            <person name="Lipzen A."/>
            <person name="Lundell T."/>
            <person name="Morin E."/>
            <person name="Murat C."/>
            <person name="Riley R."/>
            <person name="Ohm R."/>
            <person name="Sun H."/>
            <person name="Tunlid A."/>
            <person name="Henrissat B."/>
            <person name="Grigoriev I.V."/>
            <person name="Hibbett D.S."/>
            <person name="Martin F."/>
        </authorList>
    </citation>
    <scope>NUCLEOTIDE SEQUENCE [LARGE SCALE GENOMIC DNA]</scope>
    <source>
        <strain evidence="2">LaAM-08-1</strain>
    </source>
</reference>
<organism evidence="1 2">
    <name type="scientific">Laccaria amethystina LaAM-08-1</name>
    <dbReference type="NCBI Taxonomy" id="1095629"/>
    <lineage>
        <taxon>Eukaryota</taxon>
        <taxon>Fungi</taxon>
        <taxon>Dikarya</taxon>
        <taxon>Basidiomycota</taxon>
        <taxon>Agaricomycotina</taxon>
        <taxon>Agaricomycetes</taxon>
        <taxon>Agaricomycetidae</taxon>
        <taxon>Agaricales</taxon>
        <taxon>Agaricineae</taxon>
        <taxon>Hydnangiaceae</taxon>
        <taxon>Laccaria</taxon>
    </lineage>
</organism>
<feature type="non-terminal residue" evidence="1">
    <location>
        <position position="62"/>
    </location>
</feature>
<gene>
    <name evidence="1" type="ORF">K443DRAFT_100912</name>
</gene>
<keyword evidence="2" id="KW-1185">Reference proteome</keyword>
<dbReference type="HOGENOM" id="CLU_2910337_0_0_1"/>